<dbReference type="STRING" id="56780.SYN_01237"/>
<protein>
    <submittedName>
        <fullName evidence="1">Hypothetical cytosolic protein</fullName>
    </submittedName>
</protein>
<evidence type="ECO:0000313" key="1">
    <source>
        <dbReference type="EMBL" id="ABC78347.1"/>
    </source>
</evidence>
<dbReference type="Proteomes" id="UP000001933">
    <property type="component" value="Chromosome"/>
</dbReference>
<dbReference type="EMBL" id="CP000252">
    <property type="protein sequence ID" value="ABC78347.1"/>
    <property type="molecule type" value="Genomic_DNA"/>
</dbReference>
<dbReference type="HOGENOM" id="CLU_3066992_0_0_7"/>
<proteinExistence type="predicted"/>
<dbReference type="InParanoid" id="Q2LW84"/>
<keyword evidence="2" id="KW-1185">Reference proteome</keyword>
<evidence type="ECO:0000313" key="2">
    <source>
        <dbReference type="Proteomes" id="UP000001933"/>
    </source>
</evidence>
<reference evidence="1 2" key="1">
    <citation type="journal article" date="2007" name="Proc. Natl. Acad. Sci. U.S.A.">
        <title>The genome of Syntrophus aciditrophicus: life at the thermodynamic limit of microbial growth.</title>
        <authorList>
            <person name="McInerney M.J."/>
            <person name="Rohlin L."/>
            <person name="Mouttaki H."/>
            <person name="Kim U."/>
            <person name="Krupp R.S."/>
            <person name="Rios-Hernandez L."/>
            <person name="Sieber J."/>
            <person name="Struchtemeyer C.G."/>
            <person name="Bhattacharyya A."/>
            <person name="Campbell J.W."/>
            <person name="Gunsalus R.P."/>
        </authorList>
    </citation>
    <scope>NUCLEOTIDE SEQUENCE [LARGE SCALE GENOMIC DNA]</scope>
    <source>
        <strain evidence="1 2">SB</strain>
    </source>
</reference>
<dbReference type="AlphaFoldDB" id="Q2LW84"/>
<dbReference type="KEGG" id="sat:SYN_01237"/>
<accession>Q2LW84</accession>
<gene>
    <name evidence="1" type="ORF">SYN_01237</name>
</gene>
<sequence length="53" mass="6066">MLDLPALTRNCKKYSAEMTADGGIVFNEEKSSPMNGFLSMTRDEIVRKQKRKE</sequence>
<organism evidence="1 2">
    <name type="scientific">Syntrophus aciditrophicus (strain SB)</name>
    <dbReference type="NCBI Taxonomy" id="56780"/>
    <lineage>
        <taxon>Bacteria</taxon>
        <taxon>Pseudomonadati</taxon>
        <taxon>Thermodesulfobacteriota</taxon>
        <taxon>Syntrophia</taxon>
        <taxon>Syntrophales</taxon>
        <taxon>Syntrophaceae</taxon>
        <taxon>Syntrophus</taxon>
    </lineage>
</organism>
<name>Q2LW84_SYNAS</name>